<dbReference type="Pfam" id="PF13676">
    <property type="entry name" value="TIR_2"/>
    <property type="match status" value="1"/>
</dbReference>
<dbReference type="SUPFAM" id="SSF52200">
    <property type="entry name" value="Toll/Interleukin receptor TIR domain"/>
    <property type="match status" value="1"/>
</dbReference>
<evidence type="ECO:0000313" key="3">
    <source>
        <dbReference type="Proteomes" id="UP000482671"/>
    </source>
</evidence>
<protein>
    <submittedName>
        <fullName evidence="2">TIR domain-containing protein</fullName>
    </submittedName>
</protein>
<comment type="caution">
    <text evidence="2">The sequence shown here is derived from an EMBL/GenBank/DDBJ whole genome shotgun (WGS) entry which is preliminary data.</text>
</comment>
<dbReference type="PROSITE" id="PS50104">
    <property type="entry name" value="TIR"/>
    <property type="match status" value="1"/>
</dbReference>
<name>A0A9Q4WUE8_9BACT</name>
<dbReference type="InterPro" id="IPR000157">
    <property type="entry name" value="TIR_dom"/>
</dbReference>
<organism evidence="2 3">
    <name type="scientific">Parabacteroides merdae</name>
    <dbReference type="NCBI Taxonomy" id="46503"/>
    <lineage>
        <taxon>Bacteria</taxon>
        <taxon>Pseudomonadati</taxon>
        <taxon>Bacteroidota</taxon>
        <taxon>Bacteroidia</taxon>
        <taxon>Bacteroidales</taxon>
        <taxon>Tannerellaceae</taxon>
        <taxon>Parabacteroides</taxon>
    </lineage>
</organism>
<accession>A0A9Q4WUE8</accession>
<dbReference type="AlphaFoldDB" id="A0A9Q4WUE8"/>
<dbReference type="Proteomes" id="UP000482671">
    <property type="component" value="Unassembled WGS sequence"/>
</dbReference>
<sequence length="259" mass="29641">MNNQIKQNITECQNIIEHIRNSINDGKCNFCPKCKELTSLYNALNKLSISIKSDLPIEEQYIQAYLPALVGVSQVNAYDFGGIIAMINIIRAKCNLTNDKQKNIFISHSSKDKAIVQLFVDDVLQLGAGIKPEQIFCTSIEDMGIKNGDDIRKHIHQNIKNADYSFLLISNNYKKSEICLNEMGAVWAYGNNVKLYLLPNTNFDCIGWLCNTRIAERIDSSIALDELHEQLQQHYSLHNTSIKSWSRLREKFLREIRTI</sequence>
<dbReference type="GO" id="GO:0007165">
    <property type="term" value="P:signal transduction"/>
    <property type="evidence" value="ECO:0007669"/>
    <property type="project" value="InterPro"/>
</dbReference>
<dbReference type="RefSeq" id="WP_122116418.1">
    <property type="nucleotide sequence ID" value="NZ_BAABZJ010000001.1"/>
</dbReference>
<evidence type="ECO:0000259" key="1">
    <source>
        <dbReference type="PROSITE" id="PS50104"/>
    </source>
</evidence>
<dbReference type="Gene3D" id="3.40.50.10140">
    <property type="entry name" value="Toll/interleukin-1 receptor homology (TIR) domain"/>
    <property type="match status" value="1"/>
</dbReference>
<dbReference type="EMBL" id="WNDD01000016">
    <property type="protein sequence ID" value="MTV02898.1"/>
    <property type="molecule type" value="Genomic_DNA"/>
</dbReference>
<dbReference type="InterPro" id="IPR035897">
    <property type="entry name" value="Toll_tir_struct_dom_sf"/>
</dbReference>
<dbReference type="SMART" id="SM00255">
    <property type="entry name" value="TIR"/>
    <property type="match status" value="1"/>
</dbReference>
<feature type="domain" description="TIR" evidence="1">
    <location>
        <begin position="100"/>
        <end position="259"/>
    </location>
</feature>
<proteinExistence type="predicted"/>
<reference evidence="2 3" key="1">
    <citation type="journal article" date="2019" name="Nat. Med.">
        <title>A library of human gut bacterial isolates paired with longitudinal multiomics data enables mechanistic microbiome research.</title>
        <authorList>
            <person name="Poyet M."/>
            <person name="Groussin M."/>
            <person name="Gibbons S.M."/>
            <person name="Avila-Pacheco J."/>
            <person name="Jiang X."/>
            <person name="Kearney S.M."/>
            <person name="Perrotta A.R."/>
            <person name="Berdy B."/>
            <person name="Zhao S."/>
            <person name="Lieberman T.D."/>
            <person name="Swanson P.K."/>
            <person name="Smith M."/>
            <person name="Roesemann S."/>
            <person name="Alexander J.E."/>
            <person name="Rich S.A."/>
            <person name="Livny J."/>
            <person name="Vlamakis H."/>
            <person name="Clish C."/>
            <person name="Bullock K."/>
            <person name="Deik A."/>
            <person name="Scott J."/>
            <person name="Pierce K.A."/>
            <person name="Xavier R.J."/>
            <person name="Alm E.J."/>
        </authorList>
    </citation>
    <scope>NUCLEOTIDE SEQUENCE [LARGE SCALE GENOMIC DNA]</scope>
    <source>
        <strain evidence="2 3">BIOML-A11</strain>
    </source>
</reference>
<evidence type="ECO:0000313" key="2">
    <source>
        <dbReference type="EMBL" id="MTV02898.1"/>
    </source>
</evidence>
<gene>
    <name evidence="2" type="ORF">GME02_14870</name>
</gene>